<dbReference type="GO" id="GO:0003677">
    <property type="term" value="F:DNA binding"/>
    <property type="evidence" value="ECO:0007669"/>
    <property type="project" value="UniProtKB-KW"/>
</dbReference>
<dbReference type="Pfam" id="PF00589">
    <property type="entry name" value="Phage_integrase"/>
    <property type="match status" value="1"/>
</dbReference>
<evidence type="ECO:0000256" key="1">
    <source>
        <dbReference type="ARBA" id="ARBA00008857"/>
    </source>
</evidence>
<sequence>MGQDTWIKLAPGIRCREHPTRKHGVKPDRYFVLRYTVNGKSKQEALGWASQGWTLEKARAKLAPLKEAARTGEGPATLAETRELAEAHREQEEVARQEEATRRVLFDDFWRDNFLPHAKRTKKETSWGKEVQHFNKWLSPIFGKIPVVDIKMQHWELLMKELDKAGRSQRSKEYITGTGRRVLRHAKTMGLDVNIPTGKQLGATAPRDNRRLRIITSKEARAIQEKLKVSDVNAWRFVKFSFLTGCRLAEARRLKWKDVDLEAGKLTFRDTKNKSTRILPITPALKDLFTEIGPKAAGEPVFLSQVGRAYSEVPTAFKKVVADLGFNKDRGPRERVTFHTIRHSVATQLAKRLNLRELMDTMGWKSVEMAARYVHSDPENQKRAMASLDQAFFEEAGEVVPFKRTRRKKDPR</sequence>
<keyword evidence="2" id="KW-0229">DNA integration</keyword>
<evidence type="ECO:0000256" key="4">
    <source>
        <dbReference type="ARBA" id="ARBA00023172"/>
    </source>
</evidence>
<evidence type="ECO:0000313" key="6">
    <source>
        <dbReference type="EMBL" id="BEQ13878.1"/>
    </source>
</evidence>
<gene>
    <name evidence="6" type="ORF">FAK_09440</name>
</gene>
<evidence type="ECO:0000256" key="2">
    <source>
        <dbReference type="ARBA" id="ARBA00022908"/>
    </source>
</evidence>
<dbReference type="AlphaFoldDB" id="A0AAU9E9T7"/>
<dbReference type="PANTHER" id="PTHR30629:SF2">
    <property type="entry name" value="PROPHAGE INTEGRASE INTS-RELATED"/>
    <property type="match status" value="1"/>
</dbReference>
<proteinExistence type="inferred from homology"/>
<dbReference type="InterPro" id="IPR013762">
    <property type="entry name" value="Integrase-like_cat_sf"/>
</dbReference>
<dbReference type="Gene3D" id="1.10.443.10">
    <property type="entry name" value="Intergrase catalytic core"/>
    <property type="match status" value="1"/>
</dbReference>
<dbReference type="InterPro" id="IPR002104">
    <property type="entry name" value="Integrase_catalytic"/>
</dbReference>
<dbReference type="EMBL" id="AP028679">
    <property type="protein sequence ID" value="BEQ13878.1"/>
    <property type="molecule type" value="Genomic_DNA"/>
</dbReference>
<dbReference type="GO" id="GO:0015074">
    <property type="term" value="P:DNA integration"/>
    <property type="evidence" value="ECO:0007669"/>
    <property type="project" value="UniProtKB-KW"/>
</dbReference>
<dbReference type="GO" id="GO:0006310">
    <property type="term" value="P:DNA recombination"/>
    <property type="evidence" value="ECO:0007669"/>
    <property type="project" value="UniProtKB-KW"/>
</dbReference>
<dbReference type="SUPFAM" id="SSF56349">
    <property type="entry name" value="DNA breaking-rejoining enzymes"/>
    <property type="match status" value="1"/>
</dbReference>
<dbReference type="InterPro" id="IPR010998">
    <property type="entry name" value="Integrase_recombinase_N"/>
</dbReference>
<keyword evidence="3" id="KW-0238">DNA-binding</keyword>
<feature type="domain" description="Tyr recombinase" evidence="5">
    <location>
        <begin position="210"/>
        <end position="386"/>
    </location>
</feature>
<name>A0AAU9E9T7_9BACT</name>
<keyword evidence="4" id="KW-0233">DNA recombination</keyword>
<dbReference type="Proteomes" id="UP001366166">
    <property type="component" value="Chromosome"/>
</dbReference>
<comment type="similarity">
    <text evidence="1">Belongs to the 'phage' integrase family.</text>
</comment>
<dbReference type="InterPro" id="IPR038488">
    <property type="entry name" value="Integrase_DNA-bd_sf"/>
</dbReference>
<dbReference type="RefSeq" id="WP_338605615.1">
    <property type="nucleotide sequence ID" value="NZ_AP028679.1"/>
</dbReference>
<dbReference type="Gene3D" id="1.10.150.130">
    <property type="match status" value="1"/>
</dbReference>
<dbReference type="CDD" id="cd00796">
    <property type="entry name" value="INT_Rci_Hp1_C"/>
    <property type="match status" value="1"/>
</dbReference>
<evidence type="ECO:0000313" key="7">
    <source>
        <dbReference type="Proteomes" id="UP001366166"/>
    </source>
</evidence>
<accession>A0AAU9E9T7</accession>
<dbReference type="InterPro" id="IPR050808">
    <property type="entry name" value="Phage_Integrase"/>
</dbReference>
<evidence type="ECO:0000259" key="5">
    <source>
        <dbReference type="PROSITE" id="PS51898"/>
    </source>
</evidence>
<dbReference type="PANTHER" id="PTHR30629">
    <property type="entry name" value="PROPHAGE INTEGRASE"/>
    <property type="match status" value="1"/>
</dbReference>
<dbReference type="PROSITE" id="PS51898">
    <property type="entry name" value="TYR_RECOMBINASE"/>
    <property type="match status" value="1"/>
</dbReference>
<protein>
    <submittedName>
        <fullName evidence="6">Integrase</fullName>
    </submittedName>
</protein>
<dbReference type="KEGG" id="dmp:FAK_09440"/>
<keyword evidence="7" id="KW-1185">Reference proteome</keyword>
<organism evidence="6 7">
    <name type="scientific">Desulfoferula mesophila</name>
    <dbReference type="NCBI Taxonomy" id="3058419"/>
    <lineage>
        <taxon>Bacteria</taxon>
        <taxon>Pseudomonadati</taxon>
        <taxon>Thermodesulfobacteriota</taxon>
        <taxon>Desulfarculia</taxon>
        <taxon>Desulfarculales</taxon>
        <taxon>Desulfarculaceae</taxon>
        <taxon>Desulfoferula</taxon>
    </lineage>
</organism>
<dbReference type="InterPro" id="IPR011010">
    <property type="entry name" value="DNA_brk_join_enz"/>
</dbReference>
<reference evidence="7" key="1">
    <citation type="journal article" date="2023" name="Arch. Microbiol.">
        <title>Desulfoferula mesophilus gen. nov. sp. nov., a mesophilic sulfate-reducing bacterium isolated from a brackish lake sediment.</title>
        <authorList>
            <person name="Watanabe T."/>
            <person name="Yabe T."/>
            <person name="Tsuji J.M."/>
            <person name="Fukui M."/>
        </authorList>
    </citation>
    <scope>NUCLEOTIDE SEQUENCE [LARGE SCALE GENOMIC DNA]</scope>
    <source>
        <strain evidence="7">12FAK</strain>
    </source>
</reference>
<evidence type="ECO:0000256" key="3">
    <source>
        <dbReference type="ARBA" id="ARBA00023125"/>
    </source>
</evidence>
<dbReference type="Gene3D" id="3.30.160.390">
    <property type="entry name" value="Integrase, DNA-binding domain"/>
    <property type="match status" value="1"/>
</dbReference>